<gene>
    <name evidence="5" type="ORF">TART1_0429</name>
</gene>
<dbReference type="PANTHER" id="PTHR38445:SF6">
    <property type="entry name" value="GNTR-FAMILY TRANSCRIPTIONAL REGULATOR"/>
    <property type="match status" value="1"/>
</dbReference>
<dbReference type="Gene3D" id="1.10.10.10">
    <property type="entry name" value="Winged helix-like DNA-binding domain superfamily/Winged helix DNA-binding domain"/>
    <property type="match status" value="1"/>
</dbReference>
<feature type="domain" description="HTH gntR-type" evidence="4">
    <location>
        <begin position="7"/>
        <end position="75"/>
    </location>
</feature>
<dbReference type="GO" id="GO:0003677">
    <property type="term" value="F:DNA binding"/>
    <property type="evidence" value="ECO:0007669"/>
    <property type="project" value="UniProtKB-KW"/>
</dbReference>
<evidence type="ECO:0000256" key="3">
    <source>
        <dbReference type="ARBA" id="ARBA00023163"/>
    </source>
</evidence>
<evidence type="ECO:0000256" key="2">
    <source>
        <dbReference type="ARBA" id="ARBA00023125"/>
    </source>
</evidence>
<dbReference type="PROSITE" id="PS50949">
    <property type="entry name" value="HTH_GNTR"/>
    <property type="match status" value="1"/>
</dbReference>
<keyword evidence="2" id="KW-0238">DNA-binding</keyword>
<protein>
    <submittedName>
        <fullName evidence="5">Transcription regulator hth gntr</fullName>
    </submittedName>
</protein>
<sequence length="123" mass="14085">MIFDKRSPVYEQIIEMHKQKIVSGDFQPGQEIPSRRELATQLKVNPNTVQRAYKEMEGLGLIYTDGNSLSKITDSQSKIQTLRQETLEDALQAFIETVRSIGLEDEAVLNLIKKRLKEVHVND</sequence>
<dbReference type="InterPro" id="IPR036390">
    <property type="entry name" value="WH_DNA-bd_sf"/>
</dbReference>
<dbReference type="CDD" id="cd07377">
    <property type="entry name" value="WHTH_GntR"/>
    <property type="match status" value="1"/>
</dbReference>
<dbReference type="InterPro" id="IPR000524">
    <property type="entry name" value="Tscrpt_reg_HTH_GntR"/>
</dbReference>
<dbReference type="InterPro" id="IPR036388">
    <property type="entry name" value="WH-like_DNA-bd_sf"/>
</dbReference>
<dbReference type="PANTHER" id="PTHR38445">
    <property type="entry name" value="HTH-TYPE TRANSCRIPTIONAL REPRESSOR YTRA"/>
    <property type="match status" value="1"/>
</dbReference>
<organism evidence="5 6">
    <name type="scientific">Trichococcus shcherbakoviae</name>
    <dbReference type="NCBI Taxonomy" id="2094020"/>
    <lineage>
        <taxon>Bacteria</taxon>
        <taxon>Bacillati</taxon>
        <taxon>Bacillota</taxon>
        <taxon>Bacilli</taxon>
        <taxon>Lactobacillales</taxon>
        <taxon>Carnobacteriaceae</taxon>
        <taxon>Trichococcus</taxon>
    </lineage>
</organism>
<keyword evidence="1" id="KW-0805">Transcription regulation</keyword>
<dbReference type="RefSeq" id="WP_233436728.1">
    <property type="nucleotide sequence ID" value="NZ_OY761017.1"/>
</dbReference>
<evidence type="ECO:0000259" key="4">
    <source>
        <dbReference type="PROSITE" id="PS50949"/>
    </source>
</evidence>
<dbReference type="Pfam" id="PF00392">
    <property type="entry name" value="GntR"/>
    <property type="match status" value="1"/>
</dbReference>
<dbReference type="AlphaFoldDB" id="A0A383TBE0"/>
<dbReference type="Proteomes" id="UP000262072">
    <property type="component" value="Unassembled WGS sequence"/>
</dbReference>
<name>A0A383TBE0_9LACT</name>
<proteinExistence type="predicted"/>
<evidence type="ECO:0000313" key="6">
    <source>
        <dbReference type="Proteomes" id="UP000262072"/>
    </source>
</evidence>
<dbReference type="SUPFAM" id="SSF46785">
    <property type="entry name" value="Winged helix' DNA-binding domain"/>
    <property type="match status" value="1"/>
</dbReference>
<accession>A0A383TBE0</accession>
<dbReference type="SMART" id="SM00345">
    <property type="entry name" value="HTH_GNTR"/>
    <property type="match status" value="1"/>
</dbReference>
<dbReference type="EMBL" id="UNRR01000007">
    <property type="protein sequence ID" value="SYZ77660.1"/>
    <property type="molecule type" value="Genomic_DNA"/>
</dbReference>
<reference evidence="6" key="1">
    <citation type="submission" date="2018-05" db="EMBL/GenBank/DDBJ databases">
        <authorList>
            <person name="Strepis N."/>
        </authorList>
    </citation>
    <scope>NUCLEOTIDE SEQUENCE [LARGE SCALE GENOMIC DNA]</scope>
</reference>
<evidence type="ECO:0000256" key="1">
    <source>
        <dbReference type="ARBA" id="ARBA00023015"/>
    </source>
</evidence>
<keyword evidence="3" id="KW-0804">Transcription</keyword>
<dbReference type="GO" id="GO:0003700">
    <property type="term" value="F:DNA-binding transcription factor activity"/>
    <property type="evidence" value="ECO:0007669"/>
    <property type="project" value="InterPro"/>
</dbReference>
<evidence type="ECO:0000313" key="5">
    <source>
        <dbReference type="EMBL" id="SYZ77660.1"/>
    </source>
</evidence>